<dbReference type="Proteomes" id="UP000594262">
    <property type="component" value="Unplaced"/>
</dbReference>
<sequence>MDYNYANNTSSLLGPSVEIQIADESNSASNQEIATLKNSIVTEVKTMLNDFKQSLNAGDETLSIIAPSRDSELLPNGNTLETSSGENLPGGHPPEKRLRPLSDDDFSDLLPKRQKMDNPTSTSSSDDLTNDFFDLVDQEMTVNILYGAEVPAKLASRIMGHFVEKSNNAEARKLICDRHKLPANCSAICVPKLRESILQMKSFNEYSRRQEKSLFNLQSSIIQASSCFVDLLADAIQAEDNSKVIDTRLLLRNCFDGVALLGHASRSVSNMRKRNLKSCLDTKYQALCNPSRPTSEYLLGDDLDKGMREAIESTKLAKSYSPHGSSSDRGKRYKHSSAPTKEAQKSGSFLERGQKQHTRQKTNNQNTSSSNSTYKKRSKTSN</sequence>
<organism evidence="2 3">
    <name type="scientific">Clytia hemisphaerica</name>
    <dbReference type="NCBI Taxonomy" id="252671"/>
    <lineage>
        <taxon>Eukaryota</taxon>
        <taxon>Metazoa</taxon>
        <taxon>Cnidaria</taxon>
        <taxon>Hydrozoa</taxon>
        <taxon>Hydroidolina</taxon>
        <taxon>Leptothecata</taxon>
        <taxon>Obeliida</taxon>
        <taxon>Clytiidae</taxon>
        <taxon>Clytia</taxon>
    </lineage>
</organism>
<feature type="compositionally biased region" description="Basic and acidic residues" evidence="1">
    <location>
        <begin position="93"/>
        <end position="102"/>
    </location>
</feature>
<feature type="region of interest" description="Disordered" evidence="1">
    <location>
        <begin position="66"/>
        <end position="128"/>
    </location>
</feature>
<accession>A0A7M5V6Z2</accession>
<dbReference type="EnsemblMetazoa" id="CLYHEMT012499.1">
    <property type="protein sequence ID" value="CLYHEMP012499.1"/>
    <property type="gene ID" value="CLYHEMG012499"/>
</dbReference>
<proteinExistence type="predicted"/>
<feature type="compositionally biased region" description="Low complexity" evidence="1">
    <location>
        <begin position="117"/>
        <end position="128"/>
    </location>
</feature>
<evidence type="ECO:0000313" key="3">
    <source>
        <dbReference type="Proteomes" id="UP000594262"/>
    </source>
</evidence>
<dbReference type="PANTHER" id="PTHR34239:SF2">
    <property type="entry name" value="TRANSPOSABLE ELEMENT P TRANSPOSASE_THAP9 CONSERVED DOMAIN-CONTAINING PROTEIN"/>
    <property type="match status" value="1"/>
</dbReference>
<protein>
    <submittedName>
        <fullName evidence="2">Uncharacterized protein</fullName>
    </submittedName>
</protein>
<dbReference type="AlphaFoldDB" id="A0A7M5V6Z2"/>
<feature type="compositionally biased region" description="Polar residues" evidence="1">
    <location>
        <begin position="76"/>
        <end position="86"/>
    </location>
</feature>
<feature type="compositionally biased region" description="Low complexity" evidence="1">
    <location>
        <begin position="361"/>
        <end position="373"/>
    </location>
</feature>
<keyword evidence="3" id="KW-1185">Reference proteome</keyword>
<dbReference type="OrthoDB" id="5978649at2759"/>
<dbReference type="PANTHER" id="PTHR34239">
    <property type="entry name" value="APPLE DOMAIN-CONTAINING PROTEIN"/>
    <property type="match status" value="1"/>
</dbReference>
<feature type="region of interest" description="Disordered" evidence="1">
    <location>
        <begin position="313"/>
        <end position="382"/>
    </location>
</feature>
<evidence type="ECO:0000313" key="2">
    <source>
        <dbReference type="EnsemblMetazoa" id="CLYHEMP012499.1"/>
    </source>
</evidence>
<name>A0A7M5V6Z2_9CNID</name>
<evidence type="ECO:0000256" key="1">
    <source>
        <dbReference type="SAM" id="MobiDB-lite"/>
    </source>
</evidence>
<reference evidence="2" key="1">
    <citation type="submission" date="2021-01" db="UniProtKB">
        <authorList>
            <consortium name="EnsemblMetazoa"/>
        </authorList>
    </citation>
    <scope>IDENTIFICATION</scope>
</reference>